<dbReference type="InterPro" id="IPR049566">
    <property type="entry name" value="WDR59_RTC1-like_RING_Znf"/>
</dbReference>
<dbReference type="InterPro" id="IPR006575">
    <property type="entry name" value="RWD_dom"/>
</dbReference>
<keyword evidence="2" id="KW-0677">Repeat</keyword>
<evidence type="ECO:0000259" key="6">
    <source>
        <dbReference type="PROSITE" id="PS50908"/>
    </source>
</evidence>
<dbReference type="InterPro" id="IPR020472">
    <property type="entry name" value="WD40_PAC1"/>
</dbReference>
<reference evidence="7" key="1">
    <citation type="submission" date="2021-01" db="UniProtKB">
        <authorList>
            <consortium name="EnsemblMetazoa"/>
        </authorList>
    </citation>
    <scope>IDENTIFICATION</scope>
</reference>
<evidence type="ECO:0000256" key="4">
    <source>
        <dbReference type="PROSITE-ProRule" id="PRU00221"/>
    </source>
</evidence>
<protein>
    <recommendedName>
        <fullName evidence="6">RWD domain-containing protein</fullName>
    </recommendedName>
</protein>
<comment type="similarity">
    <text evidence="3">Belongs to the WD repeat WDR59 family.</text>
</comment>
<dbReference type="CDD" id="cd16692">
    <property type="entry name" value="mRING-H2-C3H3C2_WDR59"/>
    <property type="match status" value="1"/>
</dbReference>
<feature type="repeat" description="WD" evidence="4">
    <location>
        <begin position="199"/>
        <end position="230"/>
    </location>
</feature>
<dbReference type="GO" id="GO:0035591">
    <property type="term" value="F:signaling adaptor activity"/>
    <property type="evidence" value="ECO:0007669"/>
    <property type="project" value="TreeGrafter"/>
</dbReference>
<organism evidence="7 8">
    <name type="scientific">Clytia hemisphaerica</name>
    <dbReference type="NCBI Taxonomy" id="252671"/>
    <lineage>
        <taxon>Eukaryota</taxon>
        <taxon>Metazoa</taxon>
        <taxon>Cnidaria</taxon>
        <taxon>Hydrozoa</taxon>
        <taxon>Hydroidolina</taxon>
        <taxon>Leptothecata</taxon>
        <taxon>Obeliida</taxon>
        <taxon>Clytiidae</taxon>
        <taxon>Clytia</taxon>
    </lineage>
</organism>
<dbReference type="InterPro" id="IPR019775">
    <property type="entry name" value="WD40_repeat_CS"/>
</dbReference>
<dbReference type="RefSeq" id="XP_066936743.1">
    <property type="nucleotide sequence ID" value="XM_067080642.1"/>
</dbReference>
<dbReference type="InterPro" id="IPR049567">
    <property type="entry name" value="WDR59-like"/>
</dbReference>
<dbReference type="SMART" id="SM00320">
    <property type="entry name" value="WD40"/>
    <property type="match status" value="4"/>
</dbReference>
<sequence>MAINKTSFSSVDFVGERHWEGSTPRSPRAASFGGVERIRSSSFDGFHSKNFTDATLKYPEWNASSLGINRIGKLAILAAKRGFMVIDFDYPNKPKKYLCNFKWEPGSLEWNPHHANDDLFASVMNQKIDIWDINTLQNSSHPQSTLSGHTRAISNMNWNYFDPNSLLTCSMDTYINLWDIRKNKRPASTFTTVAGSSQVKWNRKNNHLFGSAHDGDIRIWDIRKGNVPLVYIAGHLARIHAFDWCPHKEEFFVTASQDSTVKVWNMKTPKQSWASINNGAPVWKAKYTPFGNGLVTILVPQLRRTENSMFLWNMSDFKTPVNKFVGHEDVVLEFHWRTQRKDEHEEYQLVSWSKDQSLRLWRASKKNIQSITGEPYTRLSEEAMDGSLLSIDNSHFEDKKKTKKHVNSPDSPPMMSSTYKDPSTFKENINNQMETENKPLGRPEKLDLVGLNLMDTKPYVQSPLSPGRLMSPMSRGRGFHGNNASFSPDGGEGAHGYMTPTQVLHQEFTLLNVNSPYFKVEKKDSEARLCVIAVRTQYIFFKLHVTFPMKYPDKDPPVFQFSKDSQIGDGSKQNIVNALREISTSHVNRNRPCLEACLRRLRYVIENIEETTSQLSGDSPSVLQRTGSYDYKNGEVGHDMTDSTVPFPRTCGARFCSVGDKLVVFSRPEKYNNIFVAERSLRSMSALNAYLQTNSNDVFDNSGENQLGTLRKKPKAIGLVYISNTSLLIPVSKELAQNYALHGDDPSALCLRNAELADKVMRKDLVQTWTLLSKILSKEVGPDSSSSFEKVPWACHPFGRRMINSLFDYYERLKDVQTLAIMSCLLDKQHLPEDIQELSKITKIVDVEEDKPPTRPSTRFSNPDSFQVSPEFSPYDVYNRSSVGQDDSPLNFAPEEKSYDPEEELRKQHSENCRLLNPKETFRYDQFKRNYSEILYRWDMQAQRTEVMKFCTEQHEEKRIMDIVLDCNSCNTQRNNPCCAKCKSFIVKCSVCRIGVRGLLSFCMTCGHGGHMYHLIDWFKQNDWCATGCGCYCLRSGLASAPYNT</sequence>
<proteinExistence type="inferred from homology"/>
<dbReference type="GO" id="GO:0034198">
    <property type="term" value="P:cellular response to amino acid starvation"/>
    <property type="evidence" value="ECO:0007669"/>
    <property type="project" value="TreeGrafter"/>
</dbReference>
<evidence type="ECO:0000313" key="7">
    <source>
        <dbReference type="EnsemblMetazoa" id="CLYHEMP012810.1"/>
    </source>
</evidence>
<dbReference type="Gene3D" id="2.130.10.10">
    <property type="entry name" value="YVTN repeat-like/Quinoprotein amine dehydrogenase"/>
    <property type="match status" value="2"/>
</dbReference>
<dbReference type="GO" id="GO:1904263">
    <property type="term" value="P:positive regulation of TORC1 signaling"/>
    <property type="evidence" value="ECO:0007669"/>
    <property type="project" value="TreeGrafter"/>
</dbReference>
<dbReference type="PROSITE" id="PS50294">
    <property type="entry name" value="WD_REPEATS_REGION"/>
    <property type="match status" value="2"/>
</dbReference>
<keyword evidence="8" id="KW-1185">Reference proteome</keyword>
<dbReference type="SUPFAM" id="SSF50978">
    <property type="entry name" value="WD40 repeat-like"/>
    <property type="match status" value="1"/>
</dbReference>
<dbReference type="PANTHER" id="PTHR46170:SF1">
    <property type="entry name" value="GATOR COMPLEX PROTEIN WDR59"/>
    <property type="match status" value="1"/>
</dbReference>
<feature type="region of interest" description="Disordered" evidence="5">
    <location>
        <begin position="847"/>
        <end position="901"/>
    </location>
</feature>
<dbReference type="Pfam" id="PF00400">
    <property type="entry name" value="WD40"/>
    <property type="match status" value="2"/>
</dbReference>
<dbReference type="PROSITE" id="PS50908">
    <property type="entry name" value="RWD"/>
    <property type="match status" value="1"/>
</dbReference>
<dbReference type="GeneID" id="136824651"/>
<name>A0A7M5WTA3_9CNID</name>
<feature type="region of interest" description="Disordered" evidence="5">
    <location>
        <begin position="394"/>
        <end position="422"/>
    </location>
</feature>
<dbReference type="InterPro" id="IPR036322">
    <property type="entry name" value="WD40_repeat_dom_sf"/>
</dbReference>
<dbReference type="PANTHER" id="PTHR46170">
    <property type="entry name" value="GATOR COMPLEX PROTEIN WDR59"/>
    <property type="match status" value="1"/>
</dbReference>
<feature type="domain" description="RWD" evidence="6">
    <location>
        <begin position="506"/>
        <end position="608"/>
    </location>
</feature>
<evidence type="ECO:0000256" key="5">
    <source>
        <dbReference type="SAM" id="MobiDB-lite"/>
    </source>
</evidence>
<dbReference type="PRINTS" id="PR00320">
    <property type="entry name" value="GPROTEINBRPT"/>
</dbReference>
<feature type="repeat" description="WD" evidence="4">
    <location>
        <begin position="232"/>
        <end position="274"/>
    </location>
</feature>
<evidence type="ECO:0000256" key="3">
    <source>
        <dbReference type="ARBA" id="ARBA00038452"/>
    </source>
</evidence>
<dbReference type="GO" id="GO:0035859">
    <property type="term" value="C:Seh1-associated complex"/>
    <property type="evidence" value="ECO:0007669"/>
    <property type="project" value="TreeGrafter"/>
</dbReference>
<dbReference type="Pfam" id="PF17120">
    <property type="entry name" value="zf-RING_16"/>
    <property type="match status" value="1"/>
</dbReference>
<accession>A0A7M5WTA3</accession>
<dbReference type="PROSITE" id="PS50082">
    <property type="entry name" value="WD_REPEATS_2"/>
    <property type="match status" value="3"/>
</dbReference>
<evidence type="ECO:0000256" key="1">
    <source>
        <dbReference type="ARBA" id="ARBA00022574"/>
    </source>
</evidence>
<dbReference type="Proteomes" id="UP000594262">
    <property type="component" value="Unplaced"/>
</dbReference>
<dbReference type="OrthoDB" id="311712at2759"/>
<dbReference type="InterPro" id="IPR039456">
    <property type="entry name" value="WDR59_mRING-H2-C3H3C2"/>
</dbReference>
<evidence type="ECO:0000313" key="8">
    <source>
        <dbReference type="Proteomes" id="UP000594262"/>
    </source>
</evidence>
<dbReference type="InterPro" id="IPR001680">
    <property type="entry name" value="WD40_rpt"/>
</dbReference>
<dbReference type="AlphaFoldDB" id="A0A7M5WTA3"/>
<dbReference type="GO" id="GO:0005774">
    <property type="term" value="C:vacuolar membrane"/>
    <property type="evidence" value="ECO:0007669"/>
    <property type="project" value="TreeGrafter"/>
</dbReference>
<dbReference type="PROSITE" id="PS00678">
    <property type="entry name" value="WD_REPEATS_1"/>
    <property type="match status" value="2"/>
</dbReference>
<feature type="repeat" description="WD" evidence="4">
    <location>
        <begin position="146"/>
        <end position="188"/>
    </location>
</feature>
<evidence type="ECO:0000256" key="2">
    <source>
        <dbReference type="ARBA" id="ARBA00022737"/>
    </source>
</evidence>
<feature type="compositionally biased region" description="Polar residues" evidence="5">
    <location>
        <begin position="856"/>
        <end position="870"/>
    </location>
</feature>
<keyword evidence="1 4" id="KW-0853">WD repeat</keyword>
<dbReference type="InterPro" id="IPR015943">
    <property type="entry name" value="WD40/YVTN_repeat-like_dom_sf"/>
</dbReference>
<dbReference type="EnsemblMetazoa" id="CLYHEMT012810.1">
    <property type="protein sequence ID" value="CLYHEMP012810.1"/>
    <property type="gene ID" value="CLYHEMG012810"/>
</dbReference>